<dbReference type="PIRSF" id="PIRSF000709">
    <property type="entry name" value="6PFK_2-Ptase"/>
    <property type="match status" value="1"/>
</dbReference>
<dbReference type="EMBL" id="FNQC01000002">
    <property type="protein sequence ID" value="SDY72773.1"/>
    <property type="molecule type" value="Genomic_DNA"/>
</dbReference>
<organism evidence="1 2">
    <name type="scientific">Rhodonellum ikkaensis</name>
    <dbReference type="NCBI Taxonomy" id="336829"/>
    <lineage>
        <taxon>Bacteria</taxon>
        <taxon>Pseudomonadati</taxon>
        <taxon>Bacteroidota</taxon>
        <taxon>Cytophagia</taxon>
        <taxon>Cytophagales</taxon>
        <taxon>Cytophagaceae</taxon>
        <taxon>Rhodonellum</taxon>
    </lineage>
</organism>
<proteinExistence type="predicted"/>
<protein>
    <submittedName>
        <fullName evidence="1">Broad specificity phosphatase PhoE</fullName>
    </submittedName>
</protein>
<dbReference type="SUPFAM" id="SSF53254">
    <property type="entry name" value="Phosphoglycerate mutase-like"/>
    <property type="match status" value="1"/>
</dbReference>
<name>A0A1H3M831_9BACT</name>
<dbReference type="InterPro" id="IPR013078">
    <property type="entry name" value="His_Pase_superF_clade-1"/>
</dbReference>
<dbReference type="InterPro" id="IPR029033">
    <property type="entry name" value="His_PPase_superfam"/>
</dbReference>
<dbReference type="PROSITE" id="PS51257">
    <property type="entry name" value="PROKAR_LIPOPROTEIN"/>
    <property type="match status" value="1"/>
</dbReference>
<keyword evidence="2" id="KW-1185">Reference proteome</keyword>
<reference evidence="1 2" key="1">
    <citation type="submission" date="2016-10" db="EMBL/GenBank/DDBJ databases">
        <authorList>
            <person name="Varghese N."/>
            <person name="Submissions S."/>
        </authorList>
    </citation>
    <scope>NUCLEOTIDE SEQUENCE [LARGE SCALE GENOMIC DNA]</scope>
    <source>
        <strain evidence="1 2">DSM 17997</strain>
    </source>
</reference>
<comment type="caution">
    <text evidence="1">The sequence shown here is derived from an EMBL/GenBank/DDBJ whole genome shotgun (WGS) entry which is preliminary data.</text>
</comment>
<sequence length="168" mass="19095">MNTKILLSFFCLIFLLLGCGAKQEPKTIYIVRHAEKLLNVDDPTLNVAGTVRAKKLGQIMSDKEIAHVFSTNTIRTKATVQPVIDQSGLEIEFYDPKNHDDLVKELKNRKGNMLVVGHSNTVHHLANYFVGKSDPYPELTDIEYNFIFVVSLNPNGTSRVERKIYRDF</sequence>
<dbReference type="Proteomes" id="UP000199663">
    <property type="component" value="Unassembled WGS sequence"/>
</dbReference>
<evidence type="ECO:0000313" key="2">
    <source>
        <dbReference type="Proteomes" id="UP000199663"/>
    </source>
</evidence>
<evidence type="ECO:0000313" key="1">
    <source>
        <dbReference type="EMBL" id="SDY72773.1"/>
    </source>
</evidence>
<dbReference type="RefSeq" id="WP_026333511.1">
    <property type="nucleotide sequence ID" value="NZ_FNQC01000002.1"/>
</dbReference>
<dbReference type="Pfam" id="PF00300">
    <property type="entry name" value="His_Phos_1"/>
    <property type="match status" value="1"/>
</dbReference>
<gene>
    <name evidence="1" type="ORF">SAMN05444412_102383</name>
</gene>
<dbReference type="Gene3D" id="3.40.50.1240">
    <property type="entry name" value="Phosphoglycerate mutase-like"/>
    <property type="match status" value="1"/>
</dbReference>
<dbReference type="CDD" id="cd07067">
    <property type="entry name" value="HP_PGM_like"/>
    <property type="match status" value="1"/>
</dbReference>
<accession>A0A1H3M831</accession>